<feature type="transmembrane region" description="Helical" evidence="9">
    <location>
        <begin position="139"/>
        <end position="157"/>
    </location>
</feature>
<dbReference type="HOGENOM" id="CLU_007946_9_2_11"/>
<evidence type="ECO:0000256" key="4">
    <source>
        <dbReference type="ARBA" id="ARBA00022692"/>
    </source>
</evidence>
<dbReference type="PATRIC" id="fig|1171373.8.peg.2872"/>
<dbReference type="InterPro" id="IPR004841">
    <property type="entry name" value="AA-permease/SLC12A_dom"/>
</dbReference>
<evidence type="ECO:0000256" key="8">
    <source>
        <dbReference type="SAM" id="MobiDB-lite"/>
    </source>
</evidence>
<protein>
    <submittedName>
        <fullName evidence="11">Amino acid transporter</fullName>
    </submittedName>
</protein>
<dbReference type="PIRSF" id="PIRSF006060">
    <property type="entry name" value="AA_transporter"/>
    <property type="match status" value="1"/>
</dbReference>
<feature type="transmembrane region" description="Helical" evidence="9">
    <location>
        <begin position="369"/>
        <end position="394"/>
    </location>
</feature>
<feature type="transmembrane region" description="Helical" evidence="9">
    <location>
        <begin position="210"/>
        <end position="230"/>
    </location>
</feature>
<feature type="transmembrane region" description="Helical" evidence="9">
    <location>
        <begin position="441"/>
        <end position="459"/>
    </location>
</feature>
<evidence type="ECO:0000256" key="5">
    <source>
        <dbReference type="ARBA" id="ARBA00022970"/>
    </source>
</evidence>
<keyword evidence="4 9" id="KW-0812">Transmembrane</keyword>
<name>K7S7V7_ACIA4</name>
<evidence type="ECO:0000256" key="2">
    <source>
        <dbReference type="ARBA" id="ARBA00008583"/>
    </source>
</evidence>
<evidence type="ECO:0000259" key="10">
    <source>
        <dbReference type="Pfam" id="PF00324"/>
    </source>
</evidence>
<gene>
    <name evidence="11" type="ordered locus">PACID_29220</name>
</gene>
<reference evidence="11 12" key="1">
    <citation type="journal article" date="2012" name="BMC Genomics">
        <title>The genome sequence of Propionibacterium acidipropionici provides insights into its biotechnological and industrial potential.</title>
        <authorList>
            <person name="Parizzi L.P."/>
            <person name="Grassi M.C."/>
            <person name="Llerena L.A."/>
            <person name="Carazzolle M.F."/>
            <person name="Queiroz V.L."/>
            <person name="Lunardi I."/>
            <person name="Zeidler A.F."/>
            <person name="Teixeira P.J."/>
            <person name="Mieczkowski P."/>
            <person name="Rincones J."/>
            <person name="Pereira G.A."/>
        </authorList>
    </citation>
    <scope>NUCLEOTIDE SEQUENCE [LARGE SCALE GENOMIC DNA]</scope>
    <source>
        <strain evidence="12">ATCC 4875 / DSM 20272 / JCM 6432 / NBRC 12425 / NCIMB 8070</strain>
    </source>
</reference>
<feature type="transmembrane region" description="Helical" evidence="9">
    <location>
        <begin position="342"/>
        <end position="363"/>
    </location>
</feature>
<organism evidence="11 12">
    <name type="scientific">Acidipropionibacterium acidipropionici (strain ATCC 4875 / DSM 20272 / JCM 6432 / NBRC 12425 / NCIMB 8070 / 4)</name>
    <name type="common">Propionibacterium acidipropionici</name>
    <dbReference type="NCBI Taxonomy" id="1171373"/>
    <lineage>
        <taxon>Bacteria</taxon>
        <taxon>Bacillati</taxon>
        <taxon>Actinomycetota</taxon>
        <taxon>Actinomycetes</taxon>
        <taxon>Propionibacteriales</taxon>
        <taxon>Propionibacteriaceae</taxon>
        <taxon>Acidipropionibacterium</taxon>
    </lineage>
</organism>
<evidence type="ECO:0000313" key="11">
    <source>
        <dbReference type="EMBL" id="AFV90687.1"/>
    </source>
</evidence>
<dbReference type="InterPro" id="IPR004840">
    <property type="entry name" value="Amino_acid_permease_CS"/>
</dbReference>
<feature type="transmembrane region" description="Helical" evidence="9">
    <location>
        <begin position="99"/>
        <end position="119"/>
    </location>
</feature>
<dbReference type="Proteomes" id="UP000000214">
    <property type="component" value="Chromosome"/>
</dbReference>
<dbReference type="AlphaFoldDB" id="K7S7V7"/>
<dbReference type="STRING" id="1171373.PACID_29220"/>
<evidence type="ECO:0000256" key="9">
    <source>
        <dbReference type="SAM" id="Phobius"/>
    </source>
</evidence>
<keyword evidence="5" id="KW-0029">Amino-acid transport</keyword>
<sequence length="492" mass="51261">MAEMAEQVVEPQDVAAPQNSSLQRSMRSRHLVMIALGGVIGSGLFVSSGYTISQAGPLGAVLAYGIGAVVAYLVMACLGELAVVYPVSGGFHVYATRNLGAAWGFTTAWLYWMCWAVALGSELTASGILMKRWFPGVPVWVWCLVFGAALFTINAISSRVFGETEFWLSLIKVVAVLAVIVVGAATIIGVNPAAGLGNFVTDQGLFPKGLTGVLITVLAVFYAFSGTELIGVAAGEAEDPQRTIPRAIRTAVIRLTVFFIGAIAVIAAIVPFKSAGLDESPFVTVFDRAGLPAAADIMNFVVISALLSAGNSGLFSCARMLHSLAAEGQGPRIFARTTRRGIPLVALSVSMIGGVASLLSSVVAPGSLFLAMVSIAGFAVVAVWISIVASLLSFRRRLVRGGGDAGALSYHAPAFPVVPVLAIVLLVASLVGVALDPEQQASLWFGIPFTLACLAYYRIRHGAGVFRPHNDPVQDAAQGVGAAPERVDTGNI</sequence>
<feature type="transmembrane region" description="Helical" evidence="9">
    <location>
        <begin position="297"/>
        <end position="321"/>
    </location>
</feature>
<feature type="transmembrane region" description="Helical" evidence="9">
    <location>
        <begin position="169"/>
        <end position="190"/>
    </location>
</feature>
<dbReference type="EMBL" id="CP003493">
    <property type="protein sequence ID" value="AFV90687.1"/>
    <property type="molecule type" value="Genomic_DNA"/>
</dbReference>
<feature type="region of interest" description="Disordered" evidence="8">
    <location>
        <begin position="1"/>
        <end position="20"/>
    </location>
</feature>
<accession>K7S7V7</accession>
<feature type="domain" description="Amino acid permease/ SLC12A" evidence="10">
    <location>
        <begin position="30"/>
        <end position="440"/>
    </location>
</feature>
<dbReference type="PANTHER" id="PTHR43495">
    <property type="entry name" value="GABA PERMEASE"/>
    <property type="match status" value="1"/>
</dbReference>
<feature type="transmembrane region" description="Helical" evidence="9">
    <location>
        <begin position="31"/>
        <end position="50"/>
    </location>
</feature>
<comment type="subcellular location">
    <subcellularLocation>
        <location evidence="1">Membrane</location>
        <topology evidence="1">Multi-pass membrane protein</topology>
    </subcellularLocation>
</comment>
<keyword evidence="7 9" id="KW-0472">Membrane</keyword>
<evidence type="ECO:0000313" key="12">
    <source>
        <dbReference type="Proteomes" id="UP000000214"/>
    </source>
</evidence>
<evidence type="ECO:0000256" key="6">
    <source>
        <dbReference type="ARBA" id="ARBA00022989"/>
    </source>
</evidence>
<keyword evidence="6 9" id="KW-1133">Transmembrane helix</keyword>
<dbReference type="PANTHER" id="PTHR43495:SF5">
    <property type="entry name" value="GAMMA-AMINOBUTYRIC ACID PERMEASE"/>
    <property type="match status" value="1"/>
</dbReference>
<feature type="transmembrane region" description="Helical" evidence="9">
    <location>
        <begin position="414"/>
        <end position="435"/>
    </location>
</feature>
<dbReference type="FunFam" id="1.20.1740.10:FF:000001">
    <property type="entry name" value="Amino acid permease"/>
    <property type="match status" value="1"/>
</dbReference>
<dbReference type="Gene3D" id="1.20.1740.10">
    <property type="entry name" value="Amino acid/polyamine transporter I"/>
    <property type="match status" value="1"/>
</dbReference>
<keyword evidence="3" id="KW-0813">Transport</keyword>
<evidence type="ECO:0000256" key="1">
    <source>
        <dbReference type="ARBA" id="ARBA00004141"/>
    </source>
</evidence>
<feature type="transmembrane region" description="Helical" evidence="9">
    <location>
        <begin position="251"/>
        <end position="272"/>
    </location>
</feature>
<dbReference type="Pfam" id="PF00324">
    <property type="entry name" value="AA_permease"/>
    <property type="match status" value="1"/>
</dbReference>
<dbReference type="PROSITE" id="PS00218">
    <property type="entry name" value="AMINO_ACID_PERMEASE_1"/>
    <property type="match status" value="1"/>
</dbReference>
<dbReference type="GO" id="GO:0055085">
    <property type="term" value="P:transmembrane transport"/>
    <property type="evidence" value="ECO:0007669"/>
    <property type="project" value="InterPro"/>
</dbReference>
<evidence type="ECO:0000256" key="3">
    <source>
        <dbReference type="ARBA" id="ARBA00022448"/>
    </source>
</evidence>
<dbReference type="eggNOG" id="COG0833">
    <property type="taxonomic scope" value="Bacteria"/>
</dbReference>
<dbReference type="KEGG" id="pbo:PACID_29220"/>
<dbReference type="GO" id="GO:0016020">
    <property type="term" value="C:membrane"/>
    <property type="evidence" value="ECO:0007669"/>
    <property type="project" value="UniProtKB-SubCell"/>
</dbReference>
<evidence type="ECO:0000256" key="7">
    <source>
        <dbReference type="ARBA" id="ARBA00023136"/>
    </source>
</evidence>
<comment type="similarity">
    <text evidence="2">Belongs to the amino acid-polyamine-organocation (APC) superfamily. Amino acid transporter (AAT) (TC 2.A.3.1) family.</text>
</comment>
<proteinExistence type="inferred from homology"/>
<dbReference type="GO" id="GO:0006865">
    <property type="term" value="P:amino acid transport"/>
    <property type="evidence" value="ECO:0007669"/>
    <property type="project" value="UniProtKB-KW"/>
</dbReference>
<feature type="transmembrane region" description="Helical" evidence="9">
    <location>
        <begin position="62"/>
        <end position="87"/>
    </location>
</feature>